<proteinExistence type="predicted"/>
<dbReference type="AlphaFoldDB" id="A0AAV9Q818"/>
<feature type="compositionally biased region" description="Basic and acidic residues" evidence="1">
    <location>
        <begin position="40"/>
        <end position="53"/>
    </location>
</feature>
<keyword evidence="3" id="KW-1185">Reference proteome</keyword>
<evidence type="ECO:0000256" key="1">
    <source>
        <dbReference type="SAM" id="MobiDB-lite"/>
    </source>
</evidence>
<feature type="compositionally biased region" description="Acidic residues" evidence="1">
    <location>
        <begin position="104"/>
        <end position="127"/>
    </location>
</feature>
<comment type="caution">
    <text evidence="2">The sequence shown here is derived from an EMBL/GenBank/DDBJ whole genome shotgun (WGS) entry which is preliminary data.</text>
</comment>
<gene>
    <name evidence="2" type="ORF">LTR25_006027</name>
</gene>
<dbReference type="EMBL" id="JAXLQG010000010">
    <property type="protein sequence ID" value="KAK5535020.1"/>
    <property type="molecule type" value="Genomic_DNA"/>
</dbReference>
<protein>
    <submittedName>
        <fullName evidence="2">Uncharacterized protein</fullName>
    </submittedName>
</protein>
<name>A0AAV9Q818_9PEZI</name>
<accession>A0AAV9Q818</accession>
<reference evidence="2 3" key="1">
    <citation type="submission" date="2023-06" db="EMBL/GenBank/DDBJ databases">
        <title>Black Yeasts Isolated from many extreme environments.</title>
        <authorList>
            <person name="Coleine C."/>
            <person name="Stajich J.E."/>
            <person name="Selbmann L."/>
        </authorList>
    </citation>
    <scope>NUCLEOTIDE SEQUENCE [LARGE SCALE GENOMIC DNA]</scope>
    <source>
        <strain evidence="2 3">CCFEE 5887</strain>
    </source>
</reference>
<evidence type="ECO:0000313" key="3">
    <source>
        <dbReference type="Proteomes" id="UP001345827"/>
    </source>
</evidence>
<evidence type="ECO:0000313" key="2">
    <source>
        <dbReference type="EMBL" id="KAK5535020.1"/>
    </source>
</evidence>
<organism evidence="2 3">
    <name type="scientific">Vermiconidia calcicola</name>
    <dbReference type="NCBI Taxonomy" id="1690605"/>
    <lineage>
        <taxon>Eukaryota</taxon>
        <taxon>Fungi</taxon>
        <taxon>Dikarya</taxon>
        <taxon>Ascomycota</taxon>
        <taxon>Pezizomycotina</taxon>
        <taxon>Dothideomycetes</taxon>
        <taxon>Dothideomycetidae</taxon>
        <taxon>Mycosphaerellales</taxon>
        <taxon>Extremaceae</taxon>
        <taxon>Vermiconidia</taxon>
    </lineage>
</organism>
<feature type="compositionally biased region" description="Pro residues" evidence="1">
    <location>
        <begin position="76"/>
        <end position="86"/>
    </location>
</feature>
<sequence>MGVGGFWHADPAEQIDFDAYVEEHKADFMPDGWRPPRSWFTKDGRRTPPEPKEAQPSTSIDHHEVDESDSTSRRLSPPPAPAPAPAPVSSSASIQAGQKRTFDELDDTANEDVAPEQEEDVDEDEEMIENKPTVAKGVSVIKRRKVVPSPPEP</sequence>
<feature type="region of interest" description="Disordered" evidence="1">
    <location>
        <begin position="27"/>
        <end position="131"/>
    </location>
</feature>
<dbReference type="Proteomes" id="UP001345827">
    <property type="component" value="Unassembled WGS sequence"/>
</dbReference>